<sequence>MEILDSKINIMKQINMKMLFNLNYKKLKYMYSKKKLVHYTSASVAREIIEKEQLWLRKTIFMNDYSEIKYGKKCLDNLLNDPEIKLMLNNILKLFNTNLDNLKNIYHIVTHDIKKIIYISCFSEHLPEEDNIGRLSMWRAYGNSSGVALVINSKLLVGLNPSFLTIPVIYSEKIFKENFLKILKDIDDIIKHDLKNSQQLNEFSSDILNSLSYAMYIYIIILKHQGFWEEREWRIILSLFFEPLISSSIASNDIERSIENIKGNPEVIYKLNLNKLSFINPKGESFLEKIIIGPTANSEILIDSFSEILRNKGFDDEQIKNMITVSNIPLRY</sequence>
<proteinExistence type="predicted"/>
<keyword evidence="2" id="KW-1185">Reference proteome</keyword>
<name>A0ABN0EKA7_9FIRM</name>
<dbReference type="EMBL" id="ADMB01000025">
    <property type="protein sequence ID" value="EHR38664.1"/>
    <property type="molecule type" value="Genomic_DNA"/>
</dbReference>
<protein>
    <recommendedName>
        <fullName evidence="3">DUF2971 domain-containing protein</fullName>
    </recommendedName>
</protein>
<evidence type="ECO:0008006" key="3">
    <source>
        <dbReference type="Google" id="ProtNLM"/>
    </source>
</evidence>
<organism evidence="1 2">
    <name type="scientific">Megamonas funiformis YIT 11815</name>
    <dbReference type="NCBI Taxonomy" id="742816"/>
    <lineage>
        <taxon>Bacteria</taxon>
        <taxon>Bacillati</taxon>
        <taxon>Bacillota</taxon>
        <taxon>Negativicutes</taxon>
        <taxon>Selenomonadales</taxon>
        <taxon>Selenomonadaceae</taxon>
        <taxon>Megamonas</taxon>
    </lineage>
</organism>
<dbReference type="Pfam" id="PF11185">
    <property type="entry name" value="DUF2971"/>
    <property type="match status" value="1"/>
</dbReference>
<reference evidence="1 2" key="1">
    <citation type="submission" date="2012-01" db="EMBL/GenBank/DDBJ databases">
        <title>The Genome Sequence of Megamonas funiformis YIT 11815.</title>
        <authorList>
            <consortium name="The Broad Institute Genome Sequencing Platform"/>
            <person name="Earl A."/>
            <person name="Ward D."/>
            <person name="Feldgarden M."/>
            <person name="Gevers D."/>
            <person name="Morotomi M."/>
            <person name="Young S.K."/>
            <person name="Zeng Q."/>
            <person name="Gargeya S."/>
            <person name="Fitzgerald M."/>
            <person name="Haas B."/>
            <person name="Abouelleil A."/>
            <person name="Alvarado L."/>
            <person name="Arachchi H.M."/>
            <person name="Berlin A."/>
            <person name="Chapman S.B."/>
            <person name="Gearin G."/>
            <person name="Goldberg J."/>
            <person name="Griggs A."/>
            <person name="Gujja S."/>
            <person name="Hansen M."/>
            <person name="Heiman D."/>
            <person name="Howarth C."/>
            <person name="Larimer J."/>
            <person name="Lui A."/>
            <person name="MacDonald P.J.P."/>
            <person name="McCowen C."/>
            <person name="Montmayeur A."/>
            <person name="Murphy C."/>
            <person name="Neiman D."/>
            <person name="Pearson M."/>
            <person name="Priest M."/>
            <person name="Roberts A."/>
            <person name="Saif S."/>
            <person name="Shea T."/>
            <person name="Sisk P."/>
            <person name="Stolte C."/>
            <person name="Sykes S."/>
            <person name="Wortman J."/>
            <person name="Nusbaum C."/>
            <person name="Birren B."/>
        </authorList>
    </citation>
    <scope>NUCLEOTIDE SEQUENCE [LARGE SCALE GENOMIC DNA]</scope>
    <source>
        <strain evidence="1 2">YIT 11815</strain>
    </source>
</reference>
<dbReference type="RefSeq" id="WP_008537799.1">
    <property type="nucleotide sequence ID" value="NZ_JH601090.1"/>
</dbReference>
<gene>
    <name evidence="1" type="ORF">HMPREF9454_00575</name>
</gene>
<comment type="caution">
    <text evidence="1">The sequence shown here is derived from an EMBL/GenBank/DDBJ whole genome shotgun (WGS) entry which is preliminary data.</text>
</comment>
<accession>A0ABN0EKA7</accession>
<dbReference type="Proteomes" id="UP000005963">
    <property type="component" value="Unassembled WGS sequence"/>
</dbReference>
<dbReference type="InterPro" id="IPR021352">
    <property type="entry name" value="DUF2971"/>
</dbReference>
<evidence type="ECO:0000313" key="1">
    <source>
        <dbReference type="EMBL" id="EHR38664.1"/>
    </source>
</evidence>
<dbReference type="GeneID" id="62778721"/>
<evidence type="ECO:0000313" key="2">
    <source>
        <dbReference type="Proteomes" id="UP000005963"/>
    </source>
</evidence>